<dbReference type="Proteomes" id="UP000799537">
    <property type="component" value="Unassembled WGS sequence"/>
</dbReference>
<dbReference type="RefSeq" id="XP_033668527.1">
    <property type="nucleotide sequence ID" value="XM_033816659.1"/>
</dbReference>
<dbReference type="AlphaFoldDB" id="A0A6A6CN38"/>
<dbReference type="InterPro" id="IPR043129">
    <property type="entry name" value="ATPase_NBD"/>
</dbReference>
<proteinExistence type="inferred from homology"/>
<dbReference type="GeneID" id="54569931"/>
<evidence type="ECO:0000313" key="2">
    <source>
        <dbReference type="EMBL" id="KAF2167638.1"/>
    </source>
</evidence>
<comment type="similarity">
    <text evidence="1">Belongs to the actin family.</text>
</comment>
<organism evidence="2 3">
    <name type="scientific">Zasmidium cellare ATCC 36951</name>
    <dbReference type="NCBI Taxonomy" id="1080233"/>
    <lineage>
        <taxon>Eukaryota</taxon>
        <taxon>Fungi</taxon>
        <taxon>Dikarya</taxon>
        <taxon>Ascomycota</taxon>
        <taxon>Pezizomycotina</taxon>
        <taxon>Dothideomycetes</taxon>
        <taxon>Dothideomycetidae</taxon>
        <taxon>Mycosphaerellales</taxon>
        <taxon>Mycosphaerellaceae</taxon>
        <taxon>Zasmidium</taxon>
    </lineage>
</organism>
<evidence type="ECO:0000256" key="1">
    <source>
        <dbReference type="RuleBase" id="RU000487"/>
    </source>
</evidence>
<evidence type="ECO:0008006" key="4">
    <source>
        <dbReference type="Google" id="ProtNLM"/>
    </source>
</evidence>
<evidence type="ECO:0000313" key="3">
    <source>
        <dbReference type="Proteomes" id="UP000799537"/>
    </source>
</evidence>
<dbReference type="Pfam" id="PF00022">
    <property type="entry name" value="Actin"/>
    <property type="match status" value="1"/>
</dbReference>
<dbReference type="EMBL" id="ML993592">
    <property type="protein sequence ID" value="KAF2167638.1"/>
    <property type="molecule type" value="Genomic_DNA"/>
</dbReference>
<dbReference type="Gene3D" id="3.30.420.40">
    <property type="match status" value="2"/>
</dbReference>
<gene>
    <name evidence="2" type="ORF">M409DRAFT_65781</name>
</gene>
<dbReference type="PANTHER" id="PTHR11937">
    <property type="entry name" value="ACTIN"/>
    <property type="match status" value="1"/>
</dbReference>
<dbReference type="InterPro" id="IPR004000">
    <property type="entry name" value="Actin"/>
</dbReference>
<dbReference type="SUPFAM" id="SSF53067">
    <property type="entry name" value="Actin-like ATPase domain"/>
    <property type="match status" value="2"/>
</dbReference>
<name>A0A6A6CN38_ZASCE</name>
<dbReference type="CDD" id="cd10210">
    <property type="entry name" value="ASKHA_NBD_Arp6"/>
    <property type="match status" value="1"/>
</dbReference>
<keyword evidence="3" id="KW-1185">Reference proteome</keyword>
<dbReference type="OrthoDB" id="6220758at2759"/>
<dbReference type="Gene3D" id="3.90.640.10">
    <property type="entry name" value="Actin, Chain A, domain 4"/>
    <property type="match status" value="1"/>
</dbReference>
<sequence length="448" mass="49931">MAKSKQTSASAQKADGLASKTLIFDNGAHSIKAGFSTPGTDPQLDDCHLIANCIARSQRDKLTYVGAELDDCGDFGELQIRRPVEKGYIVNWEGEKAVWERTFLDKRSPLKCDPHETNLILTEAPNAPVALQRNADEMVFEEFEFQSLFRTVSPALNAYAPSPFADSTQPSYGVPLECLLLVDAGHSHTTVTPLYHGKPLHSTCRRLEIGGKTLTNHLKAMLSRTMDMHREDWICQEIKEDVCYVVEDSTSFTTNLEKVWKGGQRDPREIDASIVVDYVLPDYELLKRGFARPHDPSKSAKMRRLGIGGASEMVLPVGNERFTVPEIIFTPSDLGMQQEGITGTILQSLNALPKGLWQPFLANVEVVGGTSKLPGFVDRLEAELRSQMDDSYLVRVAQPQDPLKNAWLGGARIAQNEDLMKSLIVTRQEYLEHGDSWTRRRFAGKVAR</sequence>
<reference evidence="2" key="1">
    <citation type="journal article" date="2020" name="Stud. Mycol.">
        <title>101 Dothideomycetes genomes: a test case for predicting lifestyles and emergence of pathogens.</title>
        <authorList>
            <person name="Haridas S."/>
            <person name="Albert R."/>
            <person name="Binder M."/>
            <person name="Bloem J."/>
            <person name="Labutti K."/>
            <person name="Salamov A."/>
            <person name="Andreopoulos B."/>
            <person name="Baker S."/>
            <person name="Barry K."/>
            <person name="Bills G."/>
            <person name="Bluhm B."/>
            <person name="Cannon C."/>
            <person name="Castanera R."/>
            <person name="Culley D."/>
            <person name="Daum C."/>
            <person name="Ezra D."/>
            <person name="Gonzalez J."/>
            <person name="Henrissat B."/>
            <person name="Kuo A."/>
            <person name="Liang C."/>
            <person name="Lipzen A."/>
            <person name="Lutzoni F."/>
            <person name="Magnuson J."/>
            <person name="Mondo S."/>
            <person name="Nolan M."/>
            <person name="Ohm R."/>
            <person name="Pangilinan J."/>
            <person name="Park H.-J."/>
            <person name="Ramirez L."/>
            <person name="Alfaro M."/>
            <person name="Sun H."/>
            <person name="Tritt A."/>
            <person name="Yoshinaga Y."/>
            <person name="Zwiers L.-H."/>
            <person name="Turgeon B."/>
            <person name="Goodwin S."/>
            <person name="Spatafora J."/>
            <person name="Crous P."/>
            <person name="Grigoriev I."/>
        </authorList>
    </citation>
    <scope>NUCLEOTIDE SEQUENCE</scope>
    <source>
        <strain evidence="2">ATCC 36951</strain>
    </source>
</reference>
<dbReference type="SMART" id="SM00268">
    <property type="entry name" value="ACTIN"/>
    <property type="match status" value="1"/>
</dbReference>
<accession>A0A6A6CN38</accession>
<protein>
    <recommendedName>
        <fullName evidence="4">Actin-like protein arp6</fullName>
    </recommendedName>
</protein>